<dbReference type="PANTHER" id="PTHR45036">
    <property type="entry name" value="METHYLTRANSFERASE LIKE 7B"/>
    <property type="match status" value="1"/>
</dbReference>
<proteinExistence type="predicted"/>
<reference evidence="3" key="1">
    <citation type="submission" date="2017-01" db="EMBL/GenBank/DDBJ databases">
        <authorList>
            <person name="Varghese N."/>
            <person name="Submissions S."/>
        </authorList>
    </citation>
    <scope>NUCLEOTIDE SEQUENCE [LARGE SCALE GENOMIC DNA]</scope>
    <source>
        <strain evidence="3">DSM 22306</strain>
    </source>
</reference>
<evidence type="ECO:0000313" key="2">
    <source>
        <dbReference type="EMBL" id="SIS48091.1"/>
    </source>
</evidence>
<dbReference type="GO" id="GO:0008757">
    <property type="term" value="F:S-adenosylmethionine-dependent methyltransferase activity"/>
    <property type="evidence" value="ECO:0007669"/>
    <property type="project" value="InterPro"/>
</dbReference>
<name>A0A1N7JFQ5_9GAMM</name>
<dbReference type="CDD" id="cd02440">
    <property type="entry name" value="AdoMet_MTases"/>
    <property type="match status" value="1"/>
</dbReference>
<evidence type="ECO:0000313" key="3">
    <source>
        <dbReference type="Proteomes" id="UP000185999"/>
    </source>
</evidence>
<keyword evidence="2" id="KW-0830">Ubiquinone</keyword>
<protein>
    <submittedName>
        <fullName evidence="2">Ubiquinone/menaquinone biosynthesis C-methylase UbiE</fullName>
    </submittedName>
</protein>
<keyword evidence="3" id="KW-1185">Reference proteome</keyword>
<dbReference type="GO" id="GO:0032259">
    <property type="term" value="P:methylation"/>
    <property type="evidence" value="ECO:0007669"/>
    <property type="project" value="UniProtKB-KW"/>
</dbReference>
<dbReference type="RefSeq" id="WP_179078906.1">
    <property type="nucleotide sequence ID" value="NZ_FTOE01000001.1"/>
</dbReference>
<dbReference type="InterPro" id="IPR052356">
    <property type="entry name" value="Thiol_S-MT"/>
</dbReference>
<keyword evidence="2" id="KW-0489">Methyltransferase</keyword>
<feature type="domain" description="Methyltransferase type 11" evidence="1">
    <location>
        <begin position="37"/>
        <end position="136"/>
    </location>
</feature>
<dbReference type="STRING" id="619304.SAMN05421760_1011079"/>
<gene>
    <name evidence="2" type="ORF">SAMN05421760_1011079</name>
</gene>
<dbReference type="PANTHER" id="PTHR45036:SF1">
    <property type="entry name" value="METHYLTRANSFERASE LIKE 7A"/>
    <property type="match status" value="1"/>
</dbReference>
<dbReference type="Gene3D" id="3.40.50.150">
    <property type="entry name" value="Vaccinia Virus protein VP39"/>
    <property type="match status" value="1"/>
</dbReference>
<dbReference type="EMBL" id="FTOE01000001">
    <property type="protein sequence ID" value="SIS48091.1"/>
    <property type="molecule type" value="Genomic_DNA"/>
</dbReference>
<dbReference type="Proteomes" id="UP000185999">
    <property type="component" value="Unassembled WGS sequence"/>
</dbReference>
<dbReference type="InterPro" id="IPR013216">
    <property type="entry name" value="Methyltransf_11"/>
</dbReference>
<organism evidence="2 3">
    <name type="scientific">Neptunomonas antarctica</name>
    <dbReference type="NCBI Taxonomy" id="619304"/>
    <lineage>
        <taxon>Bacteria</taxon>
        <taxon>Pseudomonadati</taxon>
        <taxon>Pseudomonadota</taxon>
        <taxon>Gammaproteobacteria</taxon>
        <taxon>Oceanospirillales</taxon>
        <taxon>Oceanospirillaceae</taxon>
        <taxon>Neptunomonas</taxon>
    </lineage>
</organism>
<dbReference type="SUPFAM" id="SSF53335">
    <property type="entry name" value="S-adenosyl-L-methionine-dependent methyltransferases"/>
    <property type="match status" value="1"/>
</dbReference>
<dbReference type="InterPro" id="IPR029063">
    <property type="entry name" value="SAM-dependent_MTases_sf"/>
</dbReference>
<sequence length="209" mass="23522">MMNLYRQHIFPYLLDKVSRKLDADRQRILPYLRGDVLELGAGTGVNFSFYSQQINSLIALEPEPALLLMAAQQRSSLEAKQAGRFYLIQGDGHHLPLASNSLDVVLCCLVLCSVSDPQQALLEIYRVLKPGGTLVVFEHVRSEHVFTRACQQLVNPLWKPLACGCHLQRHTFQYIEEAGFTTDKLETYRHQALPALVGTVLEGVAFKPF</sequence>
<evidence type="ECO:0000259" key="1">
    <source>
        <dbReference type="Pfam" id="PF08241"/>
    </source>
</evidence>
<keyword evidence="2" id="KW-0808">Transferase</keyword>
<accession>A0A1N7JFQ5</accession>
<dbReference type="Pfam" id="PF08241">
    <property type="entry name" value="Methyltransf_11"/>
    <property type="match status" value="1"/>
</dbReference>
<dbReference type="AlphaFoldDB" id="A0A1N7JFQ5"/>